<feature type="compositionally biased region" description="Basic residues" evidence="1">
    <location>
        <begin position="1"/>
        <end position="14"/>
    </location>
</feature>
<proteinExistence type="predicted"/>
<name>A0A135LUS3_PENPA</name>
<evidence type="ECO:0000313" key="2">
    <source>
        <dbReference type="EMBL" id="KXG52710.1"/>
    </source>
</evidence>
<dbReference type="OrthoDB" id="4364827at2759"/>
<accession>A0A135LUS3</accession>
<dbReference type="RefSeq" id="XP_040651245.1">
    <property type="nucleotide sequence ID" value="XM_040795680.1"/>
</dbReference>
<dbReference type="GeneID" id="63710980"/>
<evidence type="ECO:0000313" key="3">
    <source>
        <dbReference type="Proteomes" id="UP000070168"/>
    </source>
</evidence>
<dbReference type="AlphaFoldDB" id="A0A135LUS3"/>
<comment type="caution">
    <text evidence="2">The sequence shown here is derived from an EMBL/GenBank/DDBJ whole genome shotgun (WGS) entry which is preliminary data.</text>
</comment>
<keyword evidence="3" id="KW-1185">Reference proteome</keyword>
<dbReference type="Proteomes" id="UP000070168">
    <property type="component" value="Unassembled WGS sequence"/>
</dbReference>
<sequence length="290" mass="32764">MSLRRFIKKVRNRARFPAESEAQDSQPEEWHPQISTTFSTEGLHGDSVPLLPRPAESEAQDLQPQDPQPQGPATFTTEGPNDDSIPLLPPPAESSPVLPVSPRRRHYRDIIRRFFSFRRRRSSEPASRQADLDAILANLELAAAGLEREPASRQADLDAILANLELAAREAGLGREFAVWLHHPDLDVAVVNLELDNRHVQPNYEALDHLENLLASRAARPNPAILDDDTLQYLDDESDLRYLPSLDIEFDRIQYDPETMRGFEDVFARQEARDRQANAESRAGREAGSR</sequence>
<gene>
    <name evidence="2" type="ORF">PGRI_079660</name>
</gene>
<feature type="region of interest" description="Disordered" evidence="1">
    <location>
        <begin position="271"/>
        <end position="290"/>
    </location>
</feature>
<protein>
    <submittedName>
        <fullName evidence="2">Uncharacterized protein</fullName>
    </submittedName>
</protein>
<organism evidence="2 3">
    <name type="scientific">Penicillium patulum</name>
    <name type="common">Penicillium griseofulvum</name>
    <dbReference type="NCBI Taxonomy" id="5078"/>
    <lineage>
        <taxon>Eukaryota</taxon>
        <taxon>Fungi</taxon>
        <taxon>Dikarya</taxon>
        <taxon>Ascomycota</taxon>
        <taxon>Pezizomycotina</taxon>
        <taxon>Eurotiomycetes</taxon>
        <taxon>Eurotiomycetidae</taxon>
        <taxon>Eurotiales</taxon>
        <taxon>Aspergillaceae</taxon>
        <taxon>Penicillium</taxon>
    </lineage>
</organism>
<reference evidence="2 3" key="1">
    <citation type="journal article" date="2016" name="BMC Genomics">
        <title>Genome sequencing and secondary metabolism of the postharvest pathogen Penicillium griseofulvum.</title>
        <authorList>
            <person name="Banani H."/>
            <person name="Marcet-Houben M."/>
            <person name="Ballester A.R."/>
            <person name="Abbruscato P."/>
            <person name="Gonzalez-Candelas L."/>
            <person name="Gabaldon T."/>
            <person name="Spadaro D."/>
        </authorList>
    </citation>
    <scope>NUCLEOTIDE SEQUENCE [LARGE SCALE GENOMIC DNA]</scope>
    <source>
        <strain evidence="2 3">PG3</strain>
    </source>
</reference>
<dbReference type="EMBL" id="LHQR01000020">
    <property type="protein sequence ID" value="KXG52710.1"/>
    <property type="molecule type" value="Genomic_DNA"/>
</dbReference>
<evidence type="ECO:0000256" key="1">
    <source>
        <dbReference type="SAM" id="MobiDB-lite"/>
    </source>
</evidence>
<feature type="region of interest" description="Disordered" evidence="1">
    <location>
        <begin position="1"/>
        <end position="100"/>
    </location>
</feature>